<name>A0A1G5KFR3_9GAMM</name>
<dbReference type="Proteomes" id="UP000183031">
    <property type="component" value="Unassembled WGS sequence"/>
</dbReference>
<dbReference type="EMBL" id="FMUT01000009">
    <property type="protein sequence ID" value="SCY99475.1"/>
    <property type="molecule type" value="Genomic_DNA"/>
</dbReference>
<comment type="caution">
    <text evidence="1">The sequence shown here is derived from an EMBL/GenBank/DDBJ whole genome shotgun (WGS) entry which is preliminary data.</text>
</comment>
<gene>
    <name evidence="1" type="ORF">SAMN02927935_03376</name>
</gene>
<keyword evidence="2" id="KW-1185">Reference proteome</keyword>
<evidence type="ECO:0000313" key="2">
    <source>
        <dbReference type="Proteomes" id="UP000183031"/>
    </source>
</evidence>
<dbReference type="RefSeq" id="WP_033632340.1">
    <property type="nucleotide sequence ID" value="NZ_CBCSIN010000007.1"/>
</dbReference>
<accession>A0A1G5KFR3</accession>
<evidence type="ECO:0000313" key="1">
    <source>
        <dbReference type="EMBL" id="SCY99475.1"/>
    </source>
</evidence>
<protein>
    <recommendedName>
        <fullName evidence="3">XRE family transcriptional regulator</fullName>
    </recommendedName>
</protein>
<proteinExistence type="predicted"/>
<reference evidence="1 2" key="1">
    <citation type="submission" date="2016-10" db="EMBL/GenBank/DDBJ databases">
        <authorList>
            <person name="Varghese N."/>
            <person name="Submissions S."/>
        </authorList>
    </citation>
    <scope>NUCLEOTIDE SEQUENCE [LARGE SCALE GENOMIC DNA]</scope>
    <source>
        <strain evidence="1 2">CGMCC 1.6853</strain>
    </source>
</reference>
<evidence type="ECO:0008006" key="3">
    <source>
        <dbReference type="Google" id="ProtNLM"/>
    </source>
</evidence>
<sequence length="72" mass="8698">MEPFNFKQFWLGMSKDERDAFAEEAGTTALYIMTHTQRKTRMPKKKFIDQLFKACKKRKPNLTKQELVLFFY</sequence>
<organism evidence="1 2">
    <name type="scientific">Serratia nematodiphila</name>
    <dbReference type="NCBI Taxonomy" id="458197"/>
    <lineage>
        <taxon>Bacteria</taxon>
        <taxon>Pseudomonadati</taxon>
        <taxon>Pseudomonadota</taxon>
        <taxon>Gammaproteobacteria</taxon>
        <taxon>Enterobacterales</taxon>
        <taxon>Yersiniaceae</taxon>
        <taxon>Serratia</taxon>
    </lineage>
</organism>